<dbReference type="EMBL" id="KZ825374">
    <property type="protein sequence ID" value="RAH42425.1"/>
    <property type="molecule type" value="Genomic_DNA"/>
</dbReference>
<accession>A0ACD1FZM1</accession>
<dbReference type="Proteomes" id="UP000249057">
    <property type="component" value="Unassembled WGS sequence"/>
</dbReference>
<proteinExistence type="predicted"/>
<name>A0ACD1FZM1_9EURO</name>
<evidence type="ECO:0000313" key="1">
    <source>
        <dbReference type="EMBL" id="RAH42425.1"/>
    </source>
</evidence>
<gene>
    <name evidence="1" type="ORF">BO95DRAFT_235511</name>
</gene>
<evidence type="ECO:0000313" key="2">
    <source>
        <dbReference type="Proteomes" id="UP000249057"/>
    </source>
</evidence>
<keyword evidence="2" id="KW-1185">Reference proteome</keyword>
<sequence length="90" mass="10051">MCVLLLGLCFKLCSSLSAKIHPCSTRVLLEFPNADRKLSRVEDRPIPRQVTTHGPRRLAYPALCPRGGDLATVGGFRFRITFFSPLYDDA</sequence>
<organism evidence="1 2">
    <name type="scientific">Aspergillus brunneoviolaceus CBS 621.78</name>
    <dbReference type="NCBI Taxonomy" id="1450534"/>
    <lineage>
        <taxon>Eukaryota</taxon>
        <taxon>Fungi</taxon>
        <taxon>Dikarya</taxon>
        <taxon>Ascomycota</taxon>
        <taxon>Pezizomycotina</taxon>
        <taxon>Eurotiomycetes</taxon>
        <taxon>Eurotiomycetidae</taxon>
        <taxon>Eurotiales</taxon>
        <taxon>Aspergillaceae</taxon>
        <taxon>Aspergillus</taxon>
        <taxon>Aspergillus subgen. Circumdati</taxon>
    </lineage>
</organism>
<reference evidence="1" key="1">
    <citation type="submission" date="2018-02" db="EMBL/GenBank/DDBJ databases">
        <title>The genomes of Aspergillus section Nigri reveals drivers in fungal speciation.</title>
        <authorList>
            <consortium name="DOE Joint Genome Institute"/>
            <person name="Vesth T.C."/>
            <person name="Nybo J."/>
            <person name="Theobald S."/>
            <person name="Brandl J."/>
            <person name="Frisvad J.C."/>
            <person name="Nielsen K.F."/>
            <person name="Lyhne E.K."/>
            <person name="Kogle M.E."/>
            <person name="Kuo A."/>
            <person name="Riley R."/>
            <person name="Clum A."/>
            <person name="Nolan M."/>
            <person name="Lipzen A."/>
            <person name="Salamov A."/>
            <person name="Henrissat B."/>
            <person name="Wiebenga A."/>
            <person name="De vries R.P."/>
            <person name="Grigoriev I.V."/>
            <person name="Mortensen U.H."/>
            <person name="Andersen M.R."/>
            <person name="Baker S.E."/>
        </authorList>
    </citation>
    <scope>NUCLEOTIDE SEQUENCE</scope>
    <source>
        <strain evidence="1">CBS 621.78</strain>
    </source>
</reference>
<protein>
    <submittedName>
        <fullName evidence="1">Uncharacterized protein</fullName>
    </submittedName>
</protein>